<dbReference type="AlphaFoldDB" id="A0A917QA21"/>
<keyword evidence="4" id="KW-1185">Reference proteome</keyword>
<dbReference type="SUPFAM" id="SSF52540">
    <property type="entry name" value="P-loop containing nucleoside triphosphate hydrolases"/>
    <property type="match status" value="1"/>
</dbReference>
<evidence type="ECO:0000313" key="3">
    <source>
        <dbReference type="EMBL" id="GGK38583.1"/>
    </source>
</evidence>
<reference evidence="3" key="1">
    <citation type="journal article" date="2014" name="Int. J. Syst. Evol. Microbiol.">
        <title>Complete genome sequence of Corynebacterium casei LMG S-19264T (=DSM 44701T), isolated from a smear-ripened cheese.</title>
        <authorList>
            <consortium name="US DOE Joint Genome Institute (JGI-PGF)"/>
            <person name="Walter F."/>
            <person name="Albersmeier A."/>
            <person name="Kalinowski J."/>
            <person name="Ruckert C."/>
        </authorList>
    </citation>
    <scope>NUCLEOTIDE SEQUENCE</scope>
    <source>
        <strain evidence="3">CGMCC 4.7278</strain>
    </source>
</reference>
<dbReference type="Gene3D" id="3.40.50.300">
    <property type="entry name" value="P-loop containing nucleotide triphosphate hydrolases"/>
    <property type="match status" value="1"/>
</dbReference>
<protein>
    <submittedName>
        <fullName evidence="3">ATPase</fullName>
    </submittedName>
</protein>
<gene>
    <name evidence="3" type="ORF">GCM10011591_07900</name>
</gene>
<sequence length="478" mass="51466">MTSFVGRGTELAVLRKRLDRAAASGSGAALAIRGRRQVGKSRLVQEFCDRADVPYVYFTANKGASPVESIAMFLADLRDSSLARNPASIPDHAANWVDAFRILAGQLPQQPSIVVLDEVPWLSEQDSMFDGALQNAWDRLLSQSPTLLLLLGSDIHMMERMTAYDRPFFGRADNLALGPLNPAEVGAALDLSPADAIDAHLISGGLPGVLRGWPSAMPPMEFVKRECADPAAAIFSIPESSLLAEFPSPDHSRRVLEAIGGGDRTHATIAAAAGSREGDVPSGTLSPVLRRLTEDKRILALDTPLSTVAGKPGLYRVSDSSLRLYLAVGRSAQDLVSRGRSDMALRLFQRRWSTWRGRAVEPLIRESVELAALGGELPWPDVEAVGAWWNRRFDPEVDLVGADRSPVAKNVFFTGSIKWLDTPFDAHDAAAATRGGAEVPGADSAGLMVVSRSGISRDVDLGSNAVVWTADEVVDSWR</sequence>
<dbReference type="InterPro" id="IPR041664">
    <property type="entry name" value="AAA_16"/>
</dbReference>
<evidence type="ECO:0000313" key="4">
    <source>
        <dbReference type="Proteomes" id="UP000612956"/>
    </source>
</evidence>
<dbReference type="InterPro" id="IPR027417">
    <property type="entry name" value="P-loop_NTPase"/>
</dbReference>
<proteinExistence type="predicted"/>
<accession>A0A917QA21</accession>
<dbReference type="InterPro" id="IPR004256">
    <property type="entry name" value="DUF234"/>
</dbReference>
<dbReference type="PANTHER" id="PTHR34704">
    <property type="entry name" value="ATPASE"/>
    <property type="match status" value="1"/>
</dbReference>
<name>A0A917QA21_9NOCA</name>
<evidence type="ECO:0000259" key="2">
    <source>
        <dbReference type="Pfam" id="PF13191"/>
    </source>
</evidence>
<dbReference type="Pfam" id="PF13191">
    <property type="entry name" value="AAA_16"/>
    <property type="match status" value="1"/>
</dbReference>
<reference evidence="3" key="2">
    <citation type="submission" date="2020-09" db="EMBL/GenBank/DDBJ databases">
        <authorList>
            <person name="Sun Q."/>
            <person name="Zhou Y."/>
        </authorList>
    </citation>
    <scope>NUCLEOTIDE SEQUENCE</scope>
    <source>
        <strain evidence="3">CGMCC 4.7278</strain>
    </source>
</reference>
<feature type="domain" description="Orc1-like AAA ATPase" evidence="2">
    <location>
        <begin position="4"/>
        <end position="133"/>
    </location>
</feature>
<feature type="domain" description="DUF234" evidence="1">
    <location>
        <begin position="333"/>
        <end position="421"/>
    </location>
</feature>
<dbReference type="EMBL" id="BMMW01000001">
    <property type="protein sequence ID" value="GGK38583.1"/>
    <property type="molecule type" value="Genomic_DNA"/>
</dbReference>
<dbReference type="Pfam" id="PF03008">
    <property type="entry name" value="DUF234"/>
    <property type="match status" value="1"/>
</dbReference>
<comment type="caution">
    <text evidence="3">The sequence shown here is derived from an EMBL/GenBank/DDBJ whole genome shotgun (WGS) entry which is preliminary data.</text>
</comment>
<evidence type="ECO:0000259" key="1">
    <source>
        <dbReference type="Pfam" id="PF03008"/>
    </source>
</evidence>
<dbReference type="Proteomes" id="UP000612956">
    <property type="component" value="Unassembled WGS sequence"/>
</dbReference>
<dbReference type="RefSeq" id="WP_188827340.1">
    <property type="nucleotide sequence ID" value="NZ_BMMW01000001.1"/>
</dbReference>
<organism evidence="3 4">
    <name type="scientific">Nocardia camponoti</name>
    <dbReference type="NCBI Taxonomy" id="1616106"/>
    <lineage>
        <taxon>Bacteria</taxon>
        <taxon>Bacillati</taxon>
        <taxon>Actinomycetota</taxon>
        <taxon>Actinomycetes</taxon>
        <taxon>Mycobacteriales</taxon>
        <taxon>Nocardiaceae</taxon>
        <taxon>Nocardia</taxon>
    </lineage>
</organism>
<dbReference type="PANTHER" id="PTHR34704:SF1">
    <property type="entry name" value="ATPASE"/>
    <property type="match status" value="1"/>
</dbReference>